<dbReference type="PANTHER" id="PTHR23289:SF2">
    <property type="entry name" value="CYTOCHROME C OXIDASE ASSEMBLY PROTEIN COX15 HOMOLOG"/>
    <property type="match status" value="1"/>
</dbReference>
<reference evidence="13 14" key="1">
    <citation type="journal article" date="2013" name="Int. J. Syst. Evol. Microbiol.">
        <title>Sphingomonas kyungheensis sp. nov., a bacterium with ginsenoside-converting activity isolated from soil of a ginseng field.</title>
        <authorList>
            <person name="Son H.M."/>
            <person name="Yang J.E."/>
            <person name="Park Y."/>
            <person name="Han C.K."/>
            <person name="Kim S.G."/>
            <person name="Kook M."/>
            <person name="Yi T.H."/>
        </authorList>
    </citation>
    <scope>NUCLEOTIDE SEQUENCE [LARGE SCALE GENOMIC DNA]</scope>
    <source>
        <strain evidence="13 14">LMG 26582</strain>
    </source>
</reference>
<dbReference type="InterPro" id="IPR023754">
    <property type="entry name" value="HemeA_Synthase_type2"/>
</dbReference>
<evidence type="ECO:0000256" key="3">
    <source>
        <dbReference type="ARBA" id="ARBA00022692"/>
    </source>
</evidence>
<dbReference type="InterPro" id="IPR003780">
    <property type="entry name" value="COX15/CtaA_fam"/>
</dbReference>
<feature type="transmembrane region" description="Helical" evidence="12">
    <location>
        <begin position="320"/>
        <end position="340"/>
    </location>
</feature>
<comment type="pathway">
    <text evidence="10 12">Porphyrin-containing compound metabolism; heme A biosynthesis; heme A from heme O: step 1/1.</text>
</comment>
<keyword evidence="5 12" id="KW-1133">Transmembrane helix</keyword>
<protein>
    <recommendedName>
        <fullName evidence="12">Heme A synthase</fullName>
        <shortName evidence="12">HAS</shortName>
        <ecNumber evidence="12">1.17.99.9</ecNumber>
    </recommendedName>
    <alternativeName>
        <fullName evidence="12">Cytochrome aa3-controlling protein</fullName>
    </alternativeName>
</protein>
<comment type="similarity">
    <text evidence="12">Belongs to the COX15/CtaA family. Type 2 subfamily.</text>
</comment>
<proteinExistence type="inferred from homology"/>
<feature type="binding site" description="axial binding residue" evidence="12">
    <location>
        <position position="322"/>
    </location>
    <ligand>
        <name>heme</name>
        <dbReference type="ChEBI" id="CHEBI:30413"/>
    </ligand>
    <ligandPart>
        <name>Fe</name>
        <dbReference type="ChEBI" id="CHEBI:18248"/>
    </ligandPart>
</feature>
<feature type="transmembrane region" description="Helical" evidence="12">
    <location>
        <begin position="132"/>
        <end position="150"/>
    </location>
</feature>
<keyword evidence="12" id="KW-1003">Cell membrane</keyword>
<feature type="transmembrane region" description="Helical" evidence="12">
    <location>
        <begin position="294"/>
        <end position="314"/>
    </location>
</feature>
<dbReference type="Proteomes" id="UP001367771">
    <property type="component" value="Unassembled WGS sequence"/>
</dbReference>
<keyword evidence="4 12" id="KW-0479">Metal-binding</keyword>
<gene>
    <name evidence="12" type="primary">ctaA</name>
    <name evidence="13" type="ORF">V8201_06495</name>
</gene>
<evidence type="ECO:0000256" key="9">
    <source>
        <dbReference type="ARBA" id="ARBA00023136"/>
    </source>
</evidence>
<accession>A0ABU8H156</accession>
<feature type="transmembrane region" description="Helical" evidence="12">
    <location>
        <begin position="165"/>
        <end position="188"/>
    </location>
</feature>
<comment type="function">
    <text evidence="12">Catalyzes the conversion of heme O to heme A by two successive hydroxylations of the methyl group at C8. The first hydroxylation forms heme I, the second hydroxylation results in an unstable dihydroxymethyl group, which spontaneously dehydrates, resulting in the formyl group of heme A.</text>
</comment>
<evidence type="ECO:0000256" key="7">
    <source>
        <dbReference type="ARBA" id="ARBA00023004"/>
    </source>
</evidence>
<evidence type="ECO:0000313" key="14">
    <source>
        <dbReference type="Proteomes" id="UP001367771"/>
    </source>
</evidence>
<feature type="transmembrane region" description="Helical" evidence="12">
    <location>
        <begin position="20"/>
        <end position="40"/>
    </location>
</feature>
<feature type="binding site" description="axial binding residue" evidence="12">
    <location>
        <position position="266"/>
    </location>
    <ligand>
        <name>heme</name>
        <dbReference type="ChEBI" id="CHEBI:30413"/>
    </ligand>
    <ligandPart>
        <name>Fe</name>
        <dbReference type="ChEBI" id="CHEBI:18248"/>
    </ligandPart>
</feature>
<evidence type="ECO:0000256" key="1">
    <source>
        <dbReference type="ARBA" id="ARBA00001970"/>
    </source>
</evidence>
<comment type="cofactor">
    <cofactor evidence="1 12">
        <name>heme b</name>
        <dbReference type="ChEBI" id="CHEBI:60344"/>
    </cofactor>
</comment>
<evidence type="ECO:0000256" key="8">
    <source>
        <dbReference type="ARBA" id="ARBA00023133"/>
    </source>
</evidence>
<feature type="transmembrane region" description="Helical" evidence="12">
    <location>
        <begin position="200"/>
        <end position="220"/>
    </location>
</feature>
<keyword evidence="3 12" id="KW-0812">Transmembrane</keyword>
<dbReference type="RefSeq" id="WP_271300499.1">
    <property type="nucleotide sequence ID" value="NZ_JBBBDM010000002.1"/>
</dbReference>
<evidence type="ECO:0000256" key="6">
    <source>
        <dbReference type="ARBA" id="ARBA00023002"/>
    </source>
</evidence>
<comment type="subunit">
    <text evidence="12">Interacts with CtaB.</text>
</comment>
<keyword evidence="14" id="KW-1185">Reference proteome</keyword>
<evidence type="ECO:0000256" key="2">
    <source>
        <dbReference type="ARBA" id="ARBA00004141"/>
    </source>
</evidence>
<feature type="transmembrane region" description="Helical" evidence="12">
    <location>
        <begin position="102"/>
        <end position="120"/>
    </location>
</feature>
<evidence type="ECO:0000313" key="13">
    <source>
        <dbReference type="EMBL" id="MEI5686726.1"/>
    </source>
</evidence>
<dbReference type="EMBL" id="JBBBDM010000002">
    <property type="protein sequence ID" value="MEI5686726.1"/>
    <property type="molecule type" value="Genomic_DNA"/>
</dbReference>
<keyword evidence="9 12" id="KW-0472">Membrane</keyword>
<evidence type="ECO:0000256" key="4">
    <source>
        <dbReference type="ARBA" id="ARBA00022723"/>
    </source>
</evidence>
<feature type="transmembrane region" description="Helical" evidence="12">
    <location>
        <begin position="264"/>
        <end position="282"/>
    </location>
</feature>
<evidence type="ECO:0000256" key="12">
    <source>
        <dbReference type="HAMAP-Rule" id="MF_01665"/>
    </source>
</evidence>
<evidence type="ECO:0000256" key="10">
    <source>
        <dbReference type="ARBA" id="ARBA00044501"/>
    </source>
</evidence>
<organism evidence="13 14">
    <name type="scientific">Sphingomonas kyungheensis</name>
    <dbReference type="NCBI Taxonomy" id="1069987"/>
    <lineage>
        <taxon>Bacteria</taxon>
        <taxon>Pseudomonadati</taxon>
        <taxon>Pseudomonadota</taxon>
        <taxon>Alphaproteobacteria</taxon>
        <taxon>Sphingomonadales</taxon>
        <taxon>Sphingomonadaceae</taxon>
        <taxon>Sphingomonas</taxon>
    </lineage>
</organism>
<evidence type="ECO:0000256" key="5">
    <source>
        <dbReference type="ARBA" id="ARBA00022989"/>
    </source>
</evidence>
<comment type="caution">
    <text evidence="13">The sequence shown here is derived from an EMBL/GenBank/DDBJ whole genome shotgun (WGS) entry which is preliminary data.</text>
</comment>
<evidence type="ECO:0000256" key="11">
    <source>
        <dbReference type="ARBA" id="ARBA00048044"/>
    </source>
</evidence>
<keyword evidence="6 12" id="KW-0560">Oxidoreductase</keyword>
<comment type="catalytic activity">
    <reaction evidence="11">
        <text>Fe(II)-heme o + 2 A + H2O = Fe(II)-heme a + 2 AH2</text>
        <dbReference type="Rhea" id="RHEA:63388"/>
        <dbReference type="ChEBI" id="CHEBI:13193"/>
        <dbReference type="ChEBI" id="CHEBI:15377"/>
        <dbReference type="ChEBI" id="CHEBI:17499"/>
        <dbReference type="ChEBI" id="CHEBI:60530"/>
        <dbReference type="ChEBI" id="CHEBI:61715"/>
        <dbReference type="EC" id="1.17.99.9"/>
    </reaction>
    <physiologicalReaction direction="left-to-right" evidence="11">
        <dbReference type="Rhea" id="RHEA:63389"/>
    </physiologicalReaction>
</comment>
<name>A0ABU8H156_9SPHN</name>
<dbReference type="Pfam" id="PF02628">
    <property type="entry name" value="COX15-CtaA"/>
    <property type="match status" value="1"/>
</dbReference>
<dbReference type="EC" id="1.17.99.9" evidence="12"/>
<dbReference type="PANTHER" id="PTHR23289">
    <property type="entry name" value="CYTOCHROME C OXIDASE ASSEMBLY PROTEIN COX15"/>
    <property type="match status" value="1"/>
</dbReference>
<sequence length="345" mass="37064">MLQPSAAFLSPVRPRSVARWLIVVAALIVAMVVVGGITRLTESGLSITQWKPISGIIPPLTQAQWQAEFDGYKRIPEYAAFNQGMTLDGFKRIFFWEYTHRLLGRVIGAAFGLPLLWFAIRRRIPAGYGWRLVALLALGGLQGAIGWWMVASGLSVRTDVSHVRLAVHLLTALTILAGIVWTALDLIALHHNPLARPARLTRIAAVALALLVVQLIYGAFTAGLDAGYAFASWPLMGDALFPAGVPMVDPGWRNAVDNPVVVQFIHRWWAFAAAAGLVWLAVRAIRMGAGAGRWVIGLVALQIGLGIATLLSGVQIDLAVAHQANAALLLIATVCAAHAVGRRPA</sequence>
<comment type="subcellular location">
    <subcellularLocation>
        <location evidence="12">Cell membrane</location>
        <topology evidence="12">Multi-pass membrane protein</topology>
    </subcellularLocation>
    <subcellularLocation>
        <location evidence="2">Membrane</location>
        <topology evidence="2">Multi-pass membrane protein</topology>
    </subcellularLocation>
</comment>
<dbReference type="HAMAP" id="MF_01665">
    <property type="entry name" value="HemeA_synth_type2"/>
    <property type="match status" value="1"/>
</dbReference>
<keyword evidence="7 12" id="KW-0408">Iron</keyword>
<keyword evidence="8 12" id="KW-0350">Heme biosynthesis</keyword>